<dbReference type="KEGG" id="nwr:E3U44_17355"/>
<keyword evidence="2" id="KW-1185">Reference proteome</keyword>
<proteinExistence type="predicted"/>
<name>A0A4P7C0I2_9GAMM</name>
<reference evidence="1 2" key="1">
    <citation type="submission" date="2019-03" db="EMBL/GenBank/DDBJ databases">
        <title>The genome sequence of Nitrosococcus wardiae strain D1FHST reveals the archetypal metabolic capacity of ammonia-oxidizing Gammaproteobacteria.</title>
        <authorList>
            <person name="Wang L."/>
            <person name="Lim C.K."/>
            <person name="Hanson T.E."/>
            <person name="Dang H."/>
            <person name="Klotz M.G."/>
        </authorList>
    </citation>
    <scope>NUCLEOTIDE SEQUENCE [LARGE SCALE GENOMIC DNA]</scope>
    <source>
        <strain evidence="1 2">D1FHS</strain>
    </source>
</reference>
<sequence>MQSSVNKQLIWNGMETIHSAKQLLREHRNIVLKLPPDFHHTLFSHFHPDANPRQVDKVDTSGGPELLEKISEIRGLEEITHLIPLITETGAKIHVISPSPSIEIYF</sequence>
<dbReference type="EMBL" id="CP038033">
    <property type="protein sequence ID" value="QBQ56078.1"/>
    <property type="molecule type" value="Genomic_DNA"/>
</dbReference>
<evidence type="ECO:0000313" key="1">
    <source>
        <dbReference type="EMBL" id="QBQ56078.1"/>
    </source>
</evidence>
<dbReference type="OrthoDB" id="8565828at2"/>
<gene>
    <name evidence="1" type="ORF">E3U44_17355</name>
</gene>
<organism evidence="1 2">
    <name type="scientific">Nitrosococcus wardiae</name>
    <dbReference type="NCBI Taxonomy" id="1814290"/>
    <lineage>
        <taxon>Bacteria</taxon>
        <taxon>Pseudomonadati</taxon>
        <taxon>Pseudomonadota</taxon>
        <taxon>Gammaproteobacteria</taxon>
        <taxon>Chromatiales</taxon>
        <taxon>Chromatiaceae</taxon>
        <taxon>Nitrosococcus</taxon>
    </lineage>
</organism>
<dbReference type="AlphaFoldDB" id="A0A4P7C0I2"/>
<dbReference type="RefSeq" id="WP_134359331.1">
    <property type="nucleotide sequence ID" value="NZ_CP038033.1"/>
</dbReference>
<dbReference type="Proteomes" id="UP000294325">
    <property type="component" value="Chromosome"/>
</dbReference>
<accession>A0A4P7C0I2</accession>
<protein>
    <submittedName>
        <fullName evidence="1">Uncharacterized protein</fullName>
    </submittedName>
</protein>
<evidence type="ECO:0000313" key="2">
    <source>
        <dbReference type="Proteomes" id="UP000294325"/>
    </source>
</evidence>